<protein>
    <submittedName>
        <fullName evidence="2">LLM class flavin-dependent oxidoreductase</fullName>
    </submittedName>
</protein>
<name>A0ABZ1N3A6_9NOCA</name>
<dbReference type="SUPFAM" id="SSF51679">
    <property type="entry name" value="Bacterial luciferase-like"/>
    <property type="match status" value="1"/>
</dbReference>
<dbReference type="InterPro" id="IPR050766">
    <property type="entry name" value="Bact_Lucif_Oxidored"/>
</dbReference>
<reference evidence="2 3" key="1">
    <citation type="submission" date="2022-10" db="EMBL/GenBank/DDBJ databases">
        <title>The complete genomes of actinobacterial strains from the NBC collection.</title>
        <authorList>
            <person name="Joergensen T.S."/>
            <person name="Alvarez Arevalo M."/>
            <person name="Sterndorff E.B."/>
            <person name="Faurdal D."/>
            <person name="Vuksanovic O."/>
            <person name="Mourched A.-S."/>
            <person name="Charusanti P."/>
            <person name="Shaw S."/>
            <person name="Blin K."/>
            <person name="Weber T."/>
        </authorList>
    </citation>
    <scope>NUCLEOTIDE SEQUENCE [LARGE SCALE GENOMIC DNA]</scope>
    <source>
        <strain evidence="2 3">NBC_01413</strain>
    </source>
</reference>
<dbReference type="Gene3D" id="3.20.20.30">
    <property type="entry name" value="Luciferase-like domain"/>
    <property type="match status" value="1"/>
</dbReference>
<gene>
    <name evidence="2" type="ORF">OG308_24270</name>
</gene>
<evidence type="ECO:0000313" key="3">
    <source>
        <dbReference type="Proteomes" id="UP001621418"/>
    </source>
</evidence>
<dbReference type="InterPro" id="IPR036661">
    <property type="entry name" value="Luciferase-like_sf"/>
</dbReference>
<dbReference type="PANTHER" id="PTHR30137">
    <property type="entry name" value="LUCIFERASE-LIKE MONOOXYGENASE"/>
    <property type="match status" value="1"/>
</dbReference>
<sequence length="350" mass="38944">MSNAPTSRYGVFALSTVPPWHSHNEAVTKALEQIKHADELGFEDAWVAEHNGRKFGITASAQLLLAAAAAATTRIRVGSAVSRLPLHHPLRLAEDYAYIDQLSRGRLNFGIGKGYDPVEFQSYGIPLSEREERYNEVLDIVMQAWRTGKVSYQGKYHQVPGPGETIDEIDLFPEVFQKPIPPTYVMVSSSEESLRSAARRGFAFVLGGATRDEVKSLVAVYREEARAAGYSFDAIDENLARSSQFKATHVADTTEQARREFREGYMWFVGVKKNRAKVGLSIEDLTFEQYVERKMLILGSPDDVAEEVASFHSYTGLGGLVLWFDGGGSQPQEQVLQSMTTFATKVRPQL</sequence>
<dbReference type="Pfam" id="PF00296">
    <property type="entry name" value="Bac_luciferase"/>
    <property type="match status" value="1"/>
</dbReference>
<keyword evidence="3" id="KW-1185">Reference proteome</keyword>
<dbReference type="PANTHER" id="PTHR30137:SF6">
    <property type="entry name" value="LUCIFERASE-LIKE MONOOXYGENASE"/>
    <property type="match status" value="1"/>
</dbReference>
<dbReference type="Proteomes" id="UP001621418">
    <property type="component" value="Chromosome"/>
</dbReference>
<dbReference type="RefSeq" id="WP_405146781.1">
    <property type="nucleotide sequence ID" value="NZ_CP109527.1"/>
</dbReference>
<feature type="domain" description="Luciferase-like" evidence="1">
    <location>
        <begin position="8"/>
        <end position="313"/>
    </location>
</feature>
<dbReference type="EMBL" id="CP109527">
    <property type="protein sequence ID" value="WTY34418.1"/>
    <property type="molecule type" value="Genomic_DNA"/>
</dbReference>
<proteinExistence type="predicted"/>
<accession>A0ABZ1N3A6</accession>
<organism evidence="2 3">
    <name type="scientific">Nocardia salmonicida</name>
    <dbReference type="NCBI Taxonomy" id="53431"/>
    <lineage>
        <taxon>Bacteria</taxon>
        <taxon>Bacillati</taxon>
        <taxon>Actinomycetota</taxon>
        <taxon>Actinomycetes</taxon>
        <taxon>Mycobacteriales</taxon>
        <taxon>Nocardiaceae</taxon>
        <taxon>Nocardia</taxon>
    </lineage>
</organism>
<evidence type="ECO:0000313" key="2">
    <source>
        <dbReference type="EMBL" id="WTY34418.1"/>
    </source>
</evidence>
<evidence type="ECO:0000259" key="1">
    <source>
        <dbReference type="Pfam" id="PF00296"/>
    </source>
</evidence>
<dbReference type="InterPro" id="IPR011251">
    <property type="entry name" value="Luciferase-like_dom"/>
</dbReference>